<feature type="domain" description="Metallo-beta-lactamase" evidence="13">
    <location>
        <begin position="26"/>
        <end position="222"/>
    </location>
</feature>
<feature type="active site" description="Proton donor" evidence="10">
    <location>
        <position position="202"/>
    </location>
</feature>
<dbReference type="InterPro" id="IPR041636">
    <property type="entry name" value="RNase_J_C"/>
</dbReference>
<dbReference type="InterPro" id="IPR055132">
    <property type="entry name" value="RNase_J_b_CASP"/>
</dbReference>
<dbReference type="GO" id="GO:0006364">
    <property type="term" value="P:rRNA processing"/>
    <property type="evidence" value="ECO:0007669"/>
    <property type="project" value="UniProtKB-UniRule"/>
</dbReference>
<accession>A0A419DET6</accession>
<comment type="similarity">
    <text evidence="9">Belongs to the metallo-beta-lactamase superfamily. RNA-metabolizing metallo-beta-lactamase-like family. Bacterial RNase J subfamily.</text>
</comment>
<proteinExistence type="inferred from homology"/>
<comment type="cofactor">
    <cofactor evidence="12">
        <name>Zn(2+)</name>
        <dbReference type="ChEBI" id="CHEBI:29105"/>
    </cofactor>
    <text evidence="12">Binds 2 Zn(2+) ions per subunit. It is not clear if Zn(2+) or Mg(2+) is physiologically important.</text>
</comment>
<comment type="caution">
    <text evidence="9">Lacks conserved residue(s) required for the propagation of feature annotation.</text>
</comment>
<dbReference type="HAMAP" id="MF_01491">
    <property type="entry name" value="RNase_J_bact"/>
    <property type="match status" value="1"/>
</dbReference>
<feature type="binding site" evidence="12">
    <location>
        <position position="56"/>
    </location>
    <ligand>
        <name>Ca(2+)</name>
        <dbReference type="ChEBI" id="CHEBI:29108"/>
    </ligand>
</feature>
<dbReference type="InterPro" id="IPR001279">
    <property type="entry name" value="Metallo-B-lactamas"/>
</dbReference>
<dbReference type="PIRSF" id="PIRSF004803">
    <property type="entry name" value="RnjA"/>
    <property type="match status" value="1"/>
</dbReference>
<dbReference type="InterPro" id="IPR004613">
    <property type="entry name" value="RNase_J"/>
</dbReference>
<evidence type="ECO:0000256" key="9">
    <source>
        <dbReference type="HAMAP-Rule" id="MF_01491"/>
    </source>
</evidence>
<comment type="caution">
    <text evidence="14">The sequence shown here is derived from an EMBL/GenBank/DDBJ whole genome shotgun (WGS) entry which is preliminary data.</text>
</comment>
<name>A0A419DET6_9BACT</name>
<keyword evidence="6 12" id="KW-0862">Zinc</keyword>
<comment type="subcellular location">
    <subcellularLocation>
        <location evidence="9">Cytoplasm</location>
    </subcellularLocation>
</comment>
<evidence type="ECO:0000256" key="3">
    <source>
        <dbReference type="ARBA" id="ARBA00022723"/>
    </source>
</evidence>
<feature type="binding site" evidence="12">
    <location>
        <position position="148"/>
    </location>
    <ligand>
        <name>Zn(2+)</name>
        <dbReference type="ChEBI" id="CHEBI:29105"/>
        <label>1</label>
        <note>catalytic</note>
    </ligand>
</feature>
<dbReference type="GO" id="GO:0008270">
    <property type="term" value="F:zinc ion binding"/>
    <property type="evidence" value="ECO:0007669"/>
    <property type="project" value="InterPro"/>
</dbReference>
<feature type="binding site" evidence="12">
    <location>
        <position position="83"/>
    </location>
    <ligand>
        <name>Zn(2+)</name>
        <dbReference type="ChEBI" id="CHEBI:29105"/>
        <label>1</label>
        <note>catalytic</note>
    </ligand>
</feature>
<dbReference type="EMBL" id="QZJW01000017">
    <property type="protein sequence ID" value="RJO61587.1"/>
    <property type="molecule type" value="Genomic_DNA"/>
</dbReference>
<dbReference type="GO" id="GO:0004534">
    <property type="term" value="F:5'-3' RNA exonuclease activity"/>
    <property type="evidence" value="ECO:0007669"/>
    <property type="project" value="UniProtKB-UniRule"/>
</dbReference>
<keyword evidence="3 12" id="KW-0479">Metal-binding</keyword>
<keyword evidence="8 9" id="KW-0694">RNA-binding</keyword>
<dbReference type="InterPro" id="IPR042173">
    <property type="entry name" value="RNase_J_2"/>
</dbReference>
<keyword evidence="7 9" id="KW-0269">Exonuclease</keyword>
<dbReference type="SMART" id="SM00849">
    <property type="entry name" value="Lactamase_B"/>
    <property type="match status" value="1"/>
</dbReference>
<dbReference type="Proteomes" id="UP000285655">
    <property type="component" value="Unassembled WGS sequence"/>
</dbReference>
<evidence type="ECO:0000256" key="4">
    <source>
        <dbReference type="ARBA" id="ARBA00022759"/>
    </source>
</evidence>
<dbReference type="InterPro" id="IPR030854">
    <property type="entry name" value="RNase_J_bac"/>
</dbReference>
<dbReference type="Gene3D" id="3.10.20.580">
    <property type="match status" value="1"/>
</dbReference>
<dbReference type="Gene3D" id="3.60.15.10">
    <property type="entry name" value="Ribonuclease Z/Hydroxyacylglutathione hydrolase-like"/>
    <property type="match status" value="1"/>
</dbReference>
<comment type="function">
    <text evidence="9">An RNase that has 5'-3' exonuclease and possibly endonuclease activity. Involved in maturation of rRNA and in some organisms also mRNA maturation and/or decay.</text>
</comment>
<feature type="binding site" evidence="12">
    <location>
        <position position="399"/>
    </location>
    <ligand>
        <name>Zn(2+)</name>
        <dbReference type="ChEBI" id="CHEBI:29105"/>
        <label>1</label>
        <note>catalytic</note>
    </ligand>
</feature>
<evidence type="ECO:0000256" key="7">
    <source>
        <dbReference type="ARBA" id="ARBA00022839"/>
    </source>
</evidence>
<dbReference type="GO" id="GO:0005737">
    <property type="term" value="C:cytoplasm"/>
    <property type="evidence" value="ECO:0007669"/>
    <property type="project" value="UniProtKB-SubCell"/>
</dbReference>
<evidence type="ECO:0000256" key="2">
    <source>
        <dbReference type="ARBA" id="ARBA00022722"/>
    </source>
</evidence>
<feature type="binding site" evidence="12">
    <location>
        <position position="453"/>
    </location>
    <ligand>
        <name>Ca(2+)</name>
        <dbReference type="ChEBI" id="CHEBI:29108"/>
    </ligand>
</feature>
<feature type="active site" description="Proton acceptor" evidence="10">
    <location>
        <position position="377"/>
    </location>
</feature>
<dbReference type="GO" id="GO:0003723">
    <property type="term" value="F:RNA binding"/>
    <property type="evidence" value="ECO:0007669"/>
    <property type="project" value="UniProtKB-UniRule"/>
</dbReference>
<feature type="binding site" evidence="12">
    <location>
        <position position="84"/>
    </location>
    <ligand>
        <name>Zn(2+)</name>
        <dbReference type="ChEBI" id="CHEBI:29105"/>
        <label>1</label>
        <note>catalytic</note>
    </ligand>
</feature>
<reference evidence="14 15" key="1">
    <citation type="journal article" date="2017" name="ISME J.">
        <title>Energy and carbon metabolisms in a deep terrestrial subsurface fluid microbial community.</title>
        <authorList>
            <person name="Momper L."/>
            <person name="Jungbluth S.P."/>
            <person name="Lee M.D."/>
            <person name="Amend J.P."/>
        </authorList>
    </citation>
    <scope>NUCLEOTIDE SEQUENCE [LARGE SCALE GENOMIC DNA]</scope>
    <source>
        <strain evidence="14">SURF_29</strain>
    </source>
</reference>
<evidence type="ECO:0000256" key="12">
    <source>
        <dbReference type="PIRSR" id="PIRSR004803-3"/>
    </source>
</evidence>
<keyword evidence="4 9" id="KW-0255">Endonuclease</keyword>
<evidence type="ECO:0000256" key="1">
    <source>
        <dbReference type="ARBA" id="ARBA00022490"/>
    </source>
</evidence>
<comment type="subunit">
    <text evidence="9">Homodimer, may be a subunit of the RNA degradosome.</text>
</comment>
<evidence type="ECO:0000256" key="10">
    <source>
        <dbReference type="PIRSR" id="PIRSR004803-1"/>
    </source>
</evidence>
<evidence type="ECO:0000313" key="15">
    <source>
        <dbReference type="Proteomes" id="UP000285655"/>
    </source>
</evidence>
<dbReference type="Gene3D" id="3.40.50.10710">
    <property type="entry name" value="Metallo-hydrolase/oxidoreductase"/>
    <property type="match status" value="1"/>
</dbReference>
<dbReference type="PANTHER" id="PTHR43694">
    <property type="entry name" value="RIBONUCLEASE J"/>
    <property type="match status" value="1"/>
</dbReference>
<comment type="cofactor">
    <cofactor evidence="12">
        <name>Ca(2+)</name>
        <dbReference type="ChEBI" id="CHEBI:29108"/>
    </cofactor>
    <text evidence="12">Binds 1 Ca(2+) cation per subunit. Seen in 1 crystal structure, it is not clear if it is physiologically important.</text>
</comment>
<evidence type="ECO:0000256" key="11">
    <source>
        <dbReference type="PIRSR" id="PIRSR004803-2"/>
    </source>
</evidence>
<dbReference type="AlphaFoldDB" id="A0A419DET6"/>
<keyword evidence="9" id="KW-0698">rRNA processing</keyword>
<dbReference type="Pfam" id="PF17770">
    <property type="entry name" value="RNase_J_C"/>
    <property type="match status" value="1"/>
</dbReference>
<organism evidence="14 15">
    <name type="scientific">candidate division WS5 bacterium</name>
    <dbReference type="NCBI Taxonomy" id="2093353"/>
    <lineage>
        <taxon>Bacteria</taxon>
        <taxon>candidate division WS5</taxon>
    </lineage>
</organism>
<dbReference type="PANTHER" id="PTHR43694:SF1">
    <property type="entry name" value="RIBONUCLEASE J"/>
    <property type="match status" value="1"/>
</dbReference>
<evidence type="ECO:0000259" key="13">
    <source>
        <dbReference type="SMART" id="SM00849"/>
    </source>
</evidence>
<protein>
    <recommendedName>
        <fullName evidence="9">Ribonuclease J</fullName>
        <shortName evidence="9">RNase J</shortName>
        <ecNumber evidence="9">3.1.-.-</ecNumber>
    </recommendedName>
</protein>
<evidence type="ECO:0000313" key="14">
    <source>
        <dbReference type="EMBL" id="RJO61587.1"/>
    </source>
</evidence>
<evidence type="ECO:0000256" key="6">
    <source>
        <dbReference type="ARBA" id="ARBA00022833"/>
    </source>
</evidence>
<gene>
    <name evidence="9" type="primary">rnj</name>
    <name evidence="14" type="ORF">C4544_02405</name>
</gene>
<dbReference type="Pfam" id="PF07521">
    <property type="entry name" value="RMMBL"/>
    <property type="match status" value="1"/>
</dbReference>
<dbReference type="SUPFAM" id="SSF56281">
    <property type="entry name" value="Metallo-hydrolase/oxidoreductase"/>
    <property type="match status" value="1"/>
</dbReference>
<dbReference type="CDD" id="cd07714">
    <property type="entry name" value="RNaseJ_MBL-fold"/>
    <property type="match status" value="1"/>
</dbReference>
<feature type="binding site" evidence="12">
    <location>
        <position position="54"/>
    </location>
    <ligand>
        <name>Ca(2+)</name>
        <dbReference type="ChEBI" id="CHEBI:29108"/>
    </ligand>
</feature>
<dbReference type="Pfam" id="PF22505">
    <property type="entry name" value="RNase_J_b_CASP"/>
    <property type="match status" value="1"/>
</dbReference>
<dbReference type="InterPro" id="IPR011108">
    <property type="entry name" value="RMMBL"/>
</dbReference>
<dbReference type="EC" id="3.1.-.-" evidence="9"/>
<keyword evidence="1 9" id="KW-0963">Cytoplasm</keyword>
<sequence length="565" mass="62508">MQSSKKPSSGKGVLKIIPLGGLGEVGKNMTVYEYEDDIIIIDIGFNFPDGDMLGIDYLIPDISYLQDKKDKIRGVLITHGHEDHVGGIPYIMNQINAPIYAPKLTCGLIEAKASEHPHLRHLKLNVIDPDKDKIKLGAFEVEWFRVTHSIPDAVGIVLNTPVGRVVYTGDFRFDHSPVDGKKTDISKLSKLGDEGVLALLSDSTNSEIPGFSISEKTIADTFDSIFEKAKGRIIVASFASQINRIQLVINAANKHHRKIAFSGRSLLRNIEVAVRLGYLKIPQGLAIKVQDIGNYPANKVVVMSTGSQGEAMAALSRMARGEHKQIKIGKGDTVVYSSSPIPGNESAITAVVDDLFRRGAEVIFDEKNGSRTHVTGHPGQEELKLMMELLRPKYLVPWHGEIHHLIHHAQLAQSIGIPEENTPILDIGDVLEITKDKAIKSDKKVQNGVVLVDGLGIGDVGEIVLRDRKVMATEGMFIVICTVDKKTGRLLTSPDIISRGFIYMRENEQLVNNARGEVKKMMIRRDGEPLPDWTKMKLKIRDHVSQYLYSHTKRSPMVISVIIEV</sequence>
<keyword evidence="5 9" id="KW-0378">Hydrolase</keyword>
<feature type="binding site" evidence="11">
    <location>
        <begin position="373"/>
        <end position="377"/>
    </location>
    <ligand>
        <name>substrate</name>
    </ligand>
</feature>
<dbReference type="Pfam" id="PF00753">
    <property type="entry name" value="Lactamase_B"/>
    <property type="match status" value="1"/>
</dbReference>
<keyword evidence="2 9" id="KW-0540">Nuclease</keyword>
<evidence type="ECO:0000256" key="8">
    <source>
        <dbReference type="ARBA" id="ARBA00022884"/>
    </source>
</evidence>
<dbReference type="InterPro" id="IPR036866">
    <property type="entry name" value="RibonucZ/Hydroxyglut_hydro"/>
</dbReference>
<feature type="binding site" evidence="12">
    <location>
        <position position="81"/>
    </location>
    <ligand>
        <name>Zn(2+)</name>
        <dbReference type="ChEBI" id="CHEBI:29105"/>
        <label>1</label>
        <note>catalytic</note>
    </ligand>
</feature>
<feature type="binding site" evidence="12">
    <location>
        <position position="170"/>
    </location>
    <ligand>
        <name>Zn(2+)</name>
        <dbReference type="ChEBI" id="CHEBI:29105"/>
        <label>1</label>
        <note>catalytic</note>
    </ligand>
</feature>
<feature type="binding site" evidence="12">
    <location>
        <position position="79"/>
    </location>
    <ligand>
        <name>Zn(2+)</name>
        <dbReference type="ChEBI" id="CHEBI:29105"/>
        <label>2</label>
        <note>catalytic</note>
    </ligand>
</feature>
<dbReference type="NCBIfam" id="TIGR00649">
    <property type="entry name" value="MG423"/>
    <property type="match status" value="1"/>
</dbReference>
<dbReference type="GO" id="GO:0004521">
    <property type="term" value="F:RNA endonuclease activity"/>
    <property type="evidence" value="ECO:0007669"/>
    <property type="project" value="UniProtKB-UniRule"/>
</dbReference>
<keyword evidence="12" id="KW-0106">Calcium</keyword>
<evidence type="ECO:0000256" key="5">
    <source>
        <dbReference type="ARBA" id="ARBA00022801"/>
    </source>
</evidence>